<dbReference type="InterPro" id="IPR033690">
    <property type="entry name" value="Adenylat_kinase_CS"/>
</dbReference>
<protein>
    <recommendedName>
        <fullName evidence="8 10">Adenylate kinase</fullName>
        <shortName evidence="8">AK</shortName>
        <ecNumber evidence="8 10">2.7.4.3</ecNumber>
    </recommendedName>
    <alternativeName>
        <fullName evidence="8">ATP-AMP transphosphorylase</fullName>
    </alternativeName>
    <alternativeName>
        <fullName evidence="8">ATP:AMP phosphotransferase</fullName>
    </alternativeName>
    <alternativeName>
        <fullName evidence="8">Adenylate monophosphate kinase</fullName>
    </alternativeName>
</protein>
<proteinExistence type="inferred from homology"/>
<feature type="binding site" evidence="8">
    <location>
        <position position="92"/>
    </location>
    <ligand>
        <name>AMP</name>
        <dbReference type="ChEBI" id="CHEBI:456215"/>
    </ligand>
</feature>
<evidence type="ECO:0000256" key="3">
    <source>
        <dbReference type="ARBA" id="ARBA00022727"/>
    </source>
</evidence>
<evidence type="ECO:0000256" key="1">
    <source>
        <dbReference type="ARBA" id="ARBA00022679"/>
    </source>
</evidence>
<comment type="function">
    <text evidence="8">Catalyzes the reversible transfer of the terminal phosphate group between ATP and AMP. Plays an important role in cellular energy homeostasis and in adenine nucleotide metabolism.</text>
</comment>
<keyword evidence="4 8" id="KW-0547">Nucleotide-binding</keyword>
<comment type="catalytic activity">
    <reaction evidence="8 10">
        <text>AMP + ATP = 2 ADP</text>
        <dbReference type="Rhea" id="RHEA:12973"/>
        <dbReference type="ChEBI" id="CHEBI:30616"/>
        <dbReference type="ChEBI" id="CHEBI:456215"/>
        <dbReference type="ChEBI" id="CHEBI:456216"/>
        <dbReference type="EC" id="2.7.4.3"/>
    </reaction>
</comment>
<dbReference type="PRINTS" id="PR00094">
    <property type="entry name" value="ADENYLTKNASE"/>
</dbReference>
<feature type="binding site" evidence="8">
    <location>
        <begin position="85"/>
        <end position="88"/>
    </location>
    <ligand>
        <name>AMP</name>
        <dbReference type="ChEBI" id="CHEBI:456215"/>
    </ligand>
</feature>
<dbReference type="HAMAP" id="MF_00235">
    <property type="entry name" value="Adenylate_kinase_Adk"/>
    <property type="match status" value="1"/>
</dbReference>
<dbReference type="NCBIfam" id="NF001380">
    <property type="entry name" value="PRK00279.1-2"/>
    <property type="match status" value="1"/>
</dbReference>
<evidence type="ECO:0000256" key="2">
    <source>
        <dbReference type="ARBA" id="ARBA00022723"/>
    </source>
</evidence>
<dbReference type="AlphaFoldDB" id="A0A9D1LAG6"/>
<dbReference type="GO" id="GO:0005737">
    <property type="term" value="C:cytoplasm"/>
    <property type="evidence" value="ECO:0007669"/>
    <property type="project" value="UniProtKB-SubCell"/>
</dbReference>
<evidence type="ECO:0000256" key="7">
    <source>
        <dbReference type="ARBA" id="ARBA00022840"/>
    </source>
</evidence>
<dbReference type="FunFam" id="3.40.50.300:FF:000106">
    <property type="entry name" value="Adenylate kinase mitochondrial"/>
    <property type="match status" value="1"/>
</dbReference>
<dbReference type="InterPro" id="IPR000850">
    <property type="entry name" value="Adenylat/UMP-CMP_kin"/>
</dbReference>
<accession>A0A9D1LAG6</accession>
<dbReference type="InterPro" id="IPR007862">
    <property type="entry name" value="Adenylate_kinase_lid-dom"/>
</dbReference>
<dbReference type="EMBL" id="DVMM01000135">
    <property type="protein sequence ID" value="HIU29931.1"/>
    <property type="molecule type" value="Genomic_DNA"/>
</dbReference>
<evidence type="ECO:0000256" key="10">
    <source>
        <dbReference type="RuleBase" id="RU003331"/>
    </source>
</evidence>
<dbReference type="InterPro" id="IPR006259">
    <property type="entry name" value="Adenyl_kin_sub"/>
</dbReference>
<feature type="binding site" evidence="8">
    <location>
        <position position="31"/>
    </location>
    <ligand>
        <name>AMP</name>
        <dbReference type="ChEBI" id="CHEBI:456215"/>
    </ligand>
</feature>
<keyword evidence="6" id="KW-0862">Zinc</keyword>
<evidence type="ECO:0000256" key="8">
    <source>
        <dbReference type="HAMAP-Rule" id="MF_00235"/>
    </source>
</evidence>
<feature type="binding site" evidence="8">
    <location>
        <begin position="136"/>
        <end position="137"/>
    </location>
    <ligand>
        <name>ATP</name>
        <dbReference type="ChEBI" id="CHEBI:30616"/>
    </ligand>
</feature>
<feature type="binding site" evidence="8">
    <location>
        <begin position="57"/>
        <end position="59"/>
    </location>
    <ligand>
        <name>AMP</name>
        <dbReference type="ChEBI" id="CHEBI:456215"/>
    </ligand>
</feature>
<dbReference type="PANTHER" id="PTHR23359">
    <property type="entry name" value="NUCLEOTIDE KINASE"/>
    <property type="match status" value="1"/>
</dbReference>
<feature type="binding site" evidence="8">
    <location>
        <position position="36"/>
    </location>
    <ligand>
        <name>AMP</name>
        <dbReference type="ChEBI" id="CHEBI:456215"/>
    </ligand>
</feature>
<keyword evidence="5 8" id="KW-0418">Kinase</keyword>
<dbReference type="NCBIfam" id="NF001381">
    <property type="entry name" value="PRK00279.1-3"/>
    <property type="match status" value="1"/>
</dbReference>
<keyword evidence="7 8" id="KW-0067">ATP-binding</keyword>
<comment type="domain">
    <text evidence="8">Consists of three domains, a large central CORE domain and two small peripheral domains, NMPbind and LID, which undergo movements during catalysis. The LID domain closes over the site of phosphoryl transfer upon ATP binding. Assembling and dissambling the active center during each catalytic cycle provides an effective means to prevent ATP hydrolysis.</text>
</comment>
<feature type="binding site" evidence="8">
    <location>
        <begin position="10"/>
        <end position="15"/>
    </location>
    <ligand>
        <name>ATP</name>
        <dbReference type="ChEBI" id="CHEBI:30616"/>
    </ligand>
</feature>
<dbReference type="InterPro" id="IPR027417">
    <property type="entry name" value="P-loop_NTPase"/>
</dbReference>
<feature type="binding site" evidence="8">
    <location>
        <position position="127"/>
    </location>
    <ligand>
        <name>ATP</name>
        <dbReference type="ChEBI" id="CHEBI:30616"/>
    </ligand>
</feature>
<dbReference type="Gene3D" id="3.40.50.300">
    <property type="entry name" value="P-loop containing nucleotide triphosphate hydrolases"/>
    <property type="match status" value="1"/>
</dbReference>
<sequence length="216" mass="24381">MNLILLGPPGAGKGTQALELSQILKIPHISTGEIFRDNIRKNTELGKTADIYISKGELVPDEITTQIVKARLAQPDCQKGFILDGFPRTIPQAEALERILGASGRKIDWIINIVVDEDTIVERLSNRKVCPACNETYHMKFNPAENNRCRNCGTQLVEREDDRPEVIRHRIASYHKKTEPLIDFYRHRGKLLNVRSENSIPESLQNTLYALGLKGI</sequence>
<organism evidence="12 13">
    <name type="scientific">Candidatus Egerieisoma faecipullorum</name>
    <dbReference type="NCBI Taxonomy" id="2840963"/>
    <lineage>
        <taxon>Bacteria</taxon>
        <taxon>Bacillati</taxon>
        <taxon>Bacillota</taxon>
        <taxon>Clostridia</taxon>
        <taxon>Eubacteriales</taxon>
        <taxon>Clostridiaceae</taxon>
        <taxon>Clostridiaceae incertae sedis</taxon>
        <taxon>Candidatus Egerieisoma</taxon>
    </lineage>
</organism>
<dbReference type="Pfam" id="PF00406">
    <property type="entry name" value="ADK"/>
    <property type="match status" value="1"/>
</dbReference>
<comment type="subcellular location">
    <subcellularLocation>
        <location evidence="8 10">Cytoplasm</location>
    </subcellularLocation>
</comment>
<evidence type="ECO:0000256" key="5">
    <source>
        <dbReference type="ARBA" id="ARBA00022777"/>
    </source>
</evidence>
<reference evidence="12" key="2">
    <citation type="journal article" date="2021" name="PeerJ">
        <title>Extensive microbial diversity within the chicken gut microbiome revealed by metagenomics and culture.</title>
        <authorList>
            <person name="Gilroy R."/>
            <person name="Ravi A."/>
            <person name="Getino M."/>
            <person name="Pursley I."/>
            <person name="Horton D.L."/>
            <person name="Alikhan N.F."/>
            <person name="Baker D."/>
            <person name="Gharbi K."/>
            <person name="Hall N."/>
            <person name="Watson M."/>
            <person name="Adriaenssens E.M."/>
            <person name="Foster-Nyarko E."/>
            <person name="Jarju S."/>
            <person name="Secka A."/>
            <person name="Antonio M."/>
            <person name="Oren A."/>
            <person name="Chaudhuri R.R."/>
            <person name="La Ragione R."/>
            <person name="Hildebrand F."/>
            <person name="Pallen M.J."/>
        </authorList>
    </citation>
    <scope>NUCLEOTIDE SEQUENCE</scope>
    <source>
        <strain evidence="12">CHK195-4489</strain>
    </source>
</reference>
<dbReference type="GO" id="GO:0044209">
    <property type="term" value="P:AMP salvage"/>
    <property type="evidence" value="ECO:0007669"/>
    <property type="project" value="UniProtKB-UniRule"/>
</dbReference>
<keyword evidence="8" id="KW-0963">Cytoplasm</keyword>
<dbReference type="GO" id="GO:0005524">
    <property type="term" value="F:ATP binding"/>
    <property type="evidence" value="ECO:0007669"/>
    <property type="project" value="UniProtKB-UniRule"/>
</dbReference>
<dbReference type="CDD" id="cd01428">
    <property type="entry name" value="ADK"/>
    <property type="match status" value="1"/>
</dbReference>
<comment type="similarity">
    <text evidence="8 9">Belongs to the adenylate kinase family.</text>
</comment>
<evidence type="ECO:0000256" key="6">
    <source>
        <dbReference type="ARBA" id="ARBA00022833"/>
    </source>
</evidence>
<comment type="caution">
    <text evidence="8">Lacks conserved residue(s) required for the propagation of feature annotation.</text>
</comment>
<dbReference type="Proteomes" id="UP000824089">
    <property type="component" value="Unassembled WGS sequence"/>
</dbReference>
<name>A0A9D1LAG6_9CLOT</name>
<keyword evidence="1 8" id="KW-0808">Transferase</keyword>
<dbReference type="NCBIfam" id="NF011100">
    <property type="entry name" value="PRK14527.1"/>
    <property type="match status" value="1"/>
</dbReference>
<dbReference type="NCBIfam" id="TIGR01351">
    <property type="entry name" value="adk"/>
    <property type="match status" value="1"/>
</dbReference>
<evidence type="ECO:0000259" key="11">
    <source>
        <dbReference type="Pfam" id="PF05191"/>
    </source>
</evidence>
<feature type="binding site" evidence="8">
    <location>
        <position position="198"/>
    </location>
    <ligand>
        <name>ATP</name>
        <dbReference type="ChEBI" id="CHEBI:30616"/>
    </ligand>
</feature>
<reference evidence="12" key="1">
    <citation type="submission" date="2020-10" db="EMBL/GenBank/DDBJ databases">
        <authorList>
            <person name="Gilroy R."/>
        </authorList>
    </citation>
    <scope>NUCLEOTIDE SEQUENCE</scope>
    <source>
        <strain evidence="12">CHK195-4489</strain>
    </source>
</reference>
<evidence type="ECO:0000313" key="13">
    <source>
        <dbReference type="Proteomes" id="UP000824089"/>
    </source>
</evidence>
<dbReference type="PROSITE" id="PS00113">
    <property type="entry name" value="ADENYLATE_KINASE"/>
    <property type="match status" value="1"/>
</dbReference>
<feature type="domain" description="Adenylate kinase active site lid" evidence="11">
    <location>
        <begin position="127"/>
        <end position="161"/>
    </location>
</feature>
<feature type="binding site" evidence="8">
    <location>
        <position position="170"/>
    </location>
    <ligand>
        <name>AMP</name>
        <dbReference type="ChEBI" id="CHEBI:456215"/>
    </ligand>
</feature>
<feature type="region of interest" description="NMP" evidence="8">
    <location>
        <begin position="30"/>
        <end position="59"/>
    </location>
</feature>
<dbReference type="SUPFAM" id="SSF52540">
    <property type="entry name" value="P-loop containing nucleoside triphosphate hydrolases"/>
    <property type="match status" value="1"/>
</dbReference>
<keyword evidence="2" id="KW-0479">Metal-binding</keyword>
<dbReference type="GO" id="GO:0046872">
    <property type="term" value="F:metal ion binding"/>
    <property type="evidence" value="ECO:0007669"/>
    <property type="project" value="UniProtKB-KW"/>
</dbReference>
<dbReference type="Pfam" id="PF05191">
    <property type="entry name" value="ADK_lid"/>
    <property type="match status" value="1"/>
</dbReference>
<comment type="caution">
    <text evidence="12">The sequence shown here is derived from an EMBL/GenBank/DDBJ whole genome shotgun (WGS) entry which is preliminary data.</text>
</comment>
<gene>
    <name evidence="8" type="primary">adk</name>
    <name evidence="12" type="ORF">IAD50_06520</name>
</gene>
<comment type="pathway">
    <text evidence="8">Purine metabolism; AMP biosynthesis via salvage pathway; AMP from ADP: step 1/1.</text>
</comment>
<evidence type="ECO:0000256" key="9">
    <source>
        <dbReference type="RuleBase" id="RU003330"/>
    </source>
</evidence>
<feature type="binding site" evidence="8">
    <location>
        <position position="159"/>
    </location>
    <ligand>
        <name>AMP</name>
        <dbReference type="ChEBI" id="CHEBI:456215"/>
    </ligand>
</feature>
<dbReference type="EC" id="2.7.4.3" evidence="8 10"/>
<keyword evidence="3 8" id="KW-0545">Nucleotide biosynthesis</keyword>
<evidence type="ECO:0000313" key="12">
    <source>
        <dbReference type="EMBL" id="HIU29931.1"/>
    </source>
</evidence>
<dbReference type="GO" id="GO:0004017">
    <property type="term" value="F:AMP kinase activity"/>
    <property type="evidence" value="ECO:0007669"/>
    <property type="project" value="UniProtKB-UniRule"/>
</dbReference>
<evidence type="ECO:0000256" key="4">
    <source>
        <dbReference type="ARBA" id="ARBA00022741"/>
    </source>
</evidence>
<comment type="subunit">
    <text evidence="8 10">Monomer.</text>
</comment>